<evidence type="ECO:0000256" key="4">
    <source>
        <dbReference type="ARBA" id="ARBA00022692"/>
    </source>
</evidence>
<comment type="similarity">
    <text evidence="3">Belongs to the cytochrome c oxidase VIII family.</text>
</comment>
<dbReference type="RefSeq" id="XP_017329226.1">
    <property type="nucleotide sequence ID" value="XM_017473737.3"/>
</dbReference>
<dbReference type="Proteomes" id="UP000221080">
    <property type="component" value="Chromosome 8"/>
</dbReference>
<protein>
    <submittedName>
        <fullName evidence="12">Cytochrome c oxidase subunit 8B, mitochondrial</fullName>
    </submittedName>
</protein>
<keyword evidence="5" id="KW-0999">Mitochondrion inner membrane</keyword>
<accession>A0A2D0RGH4</accession>
<keyword evidence="11" id="KW-1185">Reference proteome</keyword>
<dbReference type="GeneID" id="108268664"/>
<reference evidence="11" key="1">
    <citation type="journal article" date="2016" name="Nat. Commun.">
        <title>The channel catfish genome sequence provides insights into the evolution of scale formation in teleosts.</title>
        <authorList>
            <person name="Liu Z."/>
            <person name="Liu S."/>
            <person name="Yao J."/>
            <person name="Bao L."/>
            <person name="Zhang J."/>
            <person name="Li Y."/>
            <person name="Jiang C."/>
            <person name="Sun L."/>
            <person name="Wang R."/>
            <person name="Zhang Y."/>
            <person name="Zhou T."/>
            <person name="Zeng Q."/>
            <person name="Fu Q."/>
            <person name="Gao S."/>
            <person name="Li N."/>
            <person name="Koren S."/>
            <person name="Jiang Y."/>
            <person name="Zimin A."/>
            <person name="Xu P."/>
            <person name="Phillippy A.M."/>
            <person name="Geng X."/>
            <person name="Song L."/>
            <person name="Sun F."/>
            <person name="Li C."/>
            <person name="Wang X."/>
            <person name="Chen A."/>
            <person name="Jin Y."/>
            <person name="Yuan Z."/>
            <person name="Yang Y."/>
            <person name="Tan S."/>
            <person name="Peatman E."/>
            <person name="Lu J."/>
            <person name="Qin Z."/>
            <person name="Dunham R."/>
            <person name="Li Z."/>
            <person name="Sonstegard T."/>
            <person name="Feng J."/>
            <person name="Danzmann R.G."/>
            <person name="Schroeder S."/>
            <person name="Scheffler B."/>
            <person name="Duke M.V."/>
            <person name="Ballard L."/>
            <person name="Kucuktas H."/>
            <person name="Kaltenboeck L."/>
            <person name="Liu H."/>
            <person name="Armbruster J."/>
            <person name="Xie Y."/>
            <person name="Kirby M.L."/>
            <person name="Tian Y."/>
            <person name="Flanagan M.E."/>
            <person name="Mu W."/>
            <person name="Waldbieser G.C."/>
        </authorList>
    </citation>
    <scope>NUCLEOTIDE SEQUENCE [LARGE SCALE GENOMIC DNA]</scope>
    <source>
        <strain evidence="11">SDA103</strain>
    </source>
</reference>
<dbReference type="InterPro" id="IPR036548">
    <property type="entry name" value="Cyt_c_oxidase_su8_sf"/>
</dbReference>
<comment type="subcellular location">
    <subcellularLocation>
        <location evidence="1">Mitochondrion inner membrane</location>
        <topology evidence="1">Single-pass membrane protein</topology>
    </subcellularLocation>
</comment>
<feature type="transmembrane region" description="Helical" evidence="10">
    <location>
        <begin position="40"/>
        <end position="59"/>
    </location>
</feature>
<dbReference type="SUPFAM" id="SSF81431">
    <property type="entry name" value="Mitochondrial cytochrome c oxidase subunit VIIIb (aka IX)"/>
    <property type="match status" value="1"/>
</dbReference>
<keyword evidence="6" id="KW-0809">Transit peptide</keyword>
<keyword evidence="4 10" id="KW-0812">Transmembrane</keyword>
<dbReference type="UniPathway" id="UPA00705"/>
<name>A0A2D0RGH4_ICTPU</name>
<dbReference type="Pfam" id="PF02285">
    <property type="entry name" value="COX8"/>
    <property type="match status" value="1"/>
</dbReference>
<dbReference type="PANTHER" id="PTHR16717:SF6">
    <property type="entry name" value="CYTOCHROME C OXIDASE SUBUNIT 8B"/>
    <property type="match status" value="1"/>
</dbReference>
<evidence type="ECO:0000256" key="9">
    <source>
        <dbReference type="ARBA" id="ARBA00023136"/>
    </source>
</evidence>
<keyword evidence="7 10" id="KW-1133">Transmembrane helix</keyword>
<evidence type="ECO:0000256" key="6">
    <source>
        <dbReference type="ARBA" id="ARBA00022946"/>
    </source>
</evidence>
<dbReference type="FunFam" id="4.10.81.10:FF:000001">
    <property type="entry name" value="Cytochrome c oxidase subunit 8B, mitochondrial"/>
    <property type="match status" value="1"/>
</dbReference>
<dbReference type="STRING" id="7998.ENSIPUP00000011787"/>
<reference evidence="12" key="2">
    <citation type="submission" date="2025-08" db="UniProtKB">
        <authorList>
            <consortium name="RefSeq"/>
        </authorList>
    </citation>
    <scope>IDENTIFICATION</scope>
    <source>
        <tissue evidence="12">Blood</tissue>
    </source>
</reference>
<keyword evidence="8" id="KW-0496">Mitochondrion</keyword>
<dbReference type="KEGG" id="ipu:108268664"/>
<dbReference type="OrthoDB" id="8931496at2759"/>
<dbReference type="GO" id="GO:0006123">
    <property type="term" value="P:mitochondrial electron transport, cytochrome c to oxygen"/>
    <property type="evidence" value="ECO:0007669"/>
    <property type="project" value="InterPro"/>
</dbReference>
<comment type="pathway">
    <text evidence="2">Energy metabolism; oxidative phosphorylation.</text>
</comment>
<dbReference type="AlphaFoldDB" id="A0A2D0RGH4"/>
<evidence type="ECO:0000256" key="8">
    <source>
        <dbReference type="ARBA" id="ARBA00023128"/>
    </source>
</evidence>
<evidence type="ECO:0000256" key="1">
    <source>
        <dbReference type="ARBA" id="ARBA00004434"/>
    </source>
</evidence>
<dbReference type="Gene3D" id="4.10.81.10">
    <property type="entry name" value="Cytochrome c oxidase, subunit 8"/>
    <property type="match status" value="1"/>
</dbReference>
<evidence type="ECO:0000256" key="2">
    <source>
        <dbReference type="ARBA" id="ARBA00004673"/>
    </source>
</evidence>
<keyword evidence="9 10" id="KW-0472">Membrane</keyword>
<evidence type="ECO:0000256" key="3">
    <source>
        <dbReference type="ARBA" id="ARBA00010117"/>
    </source>
</evidence>
<proteinExistence type="inferred from homology"/>
<dbReference type="InterPro" id="IPR003205">
    <property type="entry name" value="Cyt_c_oxidase_su8"/>
</dbReference>
<dbReference type="OMA" id="WVVPKAH"/>
<dbReference type="GO" id="GO:0045277">
    <property type="term" value="C:respiratory chain complex IV"/>
    <property type="evidence" value="ECO:0007669"/>
    <property type="project" value="InterPro"/>
</dbReference>
<evidence type="ECO:0000256" key="7">
    <source>
        <dbReference type="ARBA" id="ARBA00022989"/>
    </source>
</evidence>
<evidence type="ECO:0000313" key="11">
    <source>
        <dbReference type="Proteomes" id="UP000221080"/>
    </source>
</evidence>
<sequence length="68" mass="7521">MLALSRSSGLFRAALRHHLTPRANISAKPAKHNVSTGEHLIAMAAMFVTILVPSGWILTHLEDYKKRS</sequence>
<evidence type="ECO:0000313" key="12">
    <source>
        <dbReference type="RefSeq" id="XP_017329226.1"/>
    </source>
</evidence>
<dbReference type="GO" id="GO:0005743">
    <property type="term" value="C:mitochondrial inner membrane"/>
    <property type="evidence" value="ECO:0007669"/>
    <property type="project" value="UniProtKB-SubCell"/>
</dbReference>
<evidence type="ECO:0000256" key="10">
    <source>
        <dbReference type="SAM" id="Phobius"/>
    </source>
</evidence>
<evidence type="ECO:0000256" key="5">
    <source>
        <dbReference type="ARBA" id="ARBA00022792"/>
    </source>
</evidence>
<organism evidence="11 12">
    <name type="scientific">Ictalurus punctatus</name>
    <name type="common">Channel catfish</name>
    <name type="synonym">Silurus punctatus</name>
    <dbReference type="NCBI Taxonomy" id="7998"/>
    <lineage>
        <taxon>Eukaryota</taxon>
        <taxon>Metazoa</taxon>
        <taxon>Chordata</taxon>
        <taxon>Craniata</taxon>
        <taxon>Vertebrata</taxon>
        <taxon>Euteleostomi</taxon>
        <taxon>Actinopterygii</taxon>
        <taxon>Neopterygii</taxon>
        <taxon>Teleostei</taxon>
        <taxon>Ostariophysi</taxon>
        <taxon>Siluriformes</taxon>
        <taxon>Ictaluridae</taxon>
        <taxon>Ictalurus</taxon>
    </lineage>
</organism>
<dbReference type="PANTHER" id="PTHR16717">
    <property type="entry name" value="CYTOCHROME C OXIDASE POLYPEPTIDE VIII"/>
    <property type="match status" value="1"/>
</dbReference>
<gene>
    <name evidence="12" type="primary">LOC108268664</name>
</gene>